<dbReference type="AlphaFoldDB" id="A0A9Q0UU84"/>
<dbReference type="EMBL" id="JAPFFL010000003">
    <property type="protein sequence ID" value="KAJ6736146.1"/>
    <property type="molecule type" value="Genomic_DNA"/>
</dbReference>
<protein>
    <submittedName>
        <fullName evidence="1">Uncharacterized protein</fullName>
    </submittedName>
</protein>
<reference evidence="1" key="1">
    <citation type="submission" date="2022-11" db="EMBL/GenBank/DDBJ databases">
        <authorList>
            <person name="Hyden B.L."/>
            <person name="Feng K."/>
            <person name="Yates T."/>
            <person name="Jawdy S."/>
            <person name="Smart L.B."/>
            <person name="Muchero W."/>
        </authorList>
    </citation>
    <scope>NUCLEOTIDE SEQUENCE</scope>
    <source>
        <tissue evidence="1">Shoot tip</tissue>
    </source>
</reference>
<dbReference type="Proteomes" id="UP001151529">
    <property type="component" value="Chromosome 5"/>
</dbReference>
<proteinExistence type="predicted"/>
<name>A0A9Q0UU84_SALVM</name>
<dbReference type="OrthoDB" id="2668416at2759"/>
<gene>
    <name evidence="1" type="ORF">OIU85_018359</name>
</gene>
<accession>A0A9Q0UU84</accession>
<organism evidence="1 2">
    <name type="scientific">Salix viminalis</name>
    <name type="common">Common osier</name>
    <name type="synonym">Basket willow</name>
    <dbReference type="NCBI Taxonomy" id="40686"/>
    <lineage>
        <taxon>Eukaryota</taxon>
        <taxon>Viridiplantae</taxon>
        <taxon>Streptophyta</taxon>
        <taxon>Embryophyta</taxon>
        <taxon>Tracheophyta</taxon>
        <taxon>Spermatophyta</taxon>
        <taxon>Magnoliopsida</taxon>
        <taxon>eudicotyledons</taxon>
        <taxon>Gunneridae</taxon>
        <taxon>Pentapetalae</taxon>
        <taxon>rosids</taxon>
        <taxon>fabids</taxon>
        <taxon>Malpighiales</taxon>
        <taxon>Salicaceae</taxon>
        <taxon>Saliceae</taxon>
        <taxon>Salix</taxon>
    </lineage>
</organism>
<comment type="caution">
    <text evidence="1">The sequence shown here is derived from an EMBL/GenBank/DDBJ whole genome shotgun (WGS) entry which is preliminary data.</text>
</comment>
<keyword evidence="2" id="KW-1185">Reference proteome</keyword>
<sequence>MRLRMEEIMCRFDTLFGLLNCCGANIDATRIIMALPAVETSDDWCDLEKNHCMFLQGIGLQEMRFLDIVKDWSAGLTFPRQCSGFFKLGYPLLPWLITPEASDEISASMSTFNGGQGCLW</sequence>
<evidence type="ECO:0000313" key="2">
    <source>
        <dbReference type="Proteomes" id="UP001151529"/>
    </source>
</evidence>
<evidence type="ECO:0000313" key="1">
    <source>
        <dbReference type="EMBL" id="KAJ6736146.1"/>
    </source>
</evidence>
<reference evidence="1" key="2">
    <citation type="journal article" date="2023" name="Int. J. Mol. Sci.">
        <title>De Novo Assembly and Annotation of 11 Diverse Shrub Willow (Salix) Genomes Reveals Novel Gene Organization in Sex-Linked Regions.</title>
        <authorList>
            <person name="Hyden B."/>
            <person name="Feng K."/>
            <person name="Yates T.B."/>
            <person name="Jawdy S."/>
            <person name="Cereghino C."/>
            <person name="Smart L.B."/>
            <person name="Muchero W."/>
        </authorList>
    </citation>
    <scope>NUCLEOTIDE SEQUENCE [LARGE SCALE GENOMIC DNA]</scope>
    <source>
        <tissue evidence="1">Shoot tip</tissue>
    </source>
</reference>